<organism evidence="2 3">
    <name type="scientific">Paucibacter sediminis</name>
    <dbReference type="NCBI Taxonomy" id="3019553"/>
    <lineage>
        <taxon>Bacteria</taxon>
        <taxon>Pseudomonadati</taxon>
        <taxon>Pseudomonadota</taxon>
        <taxon>Betaproteobacteria</taxon>
        <taxon>Burkholderiales</taxon>
        <taxon>Sphaerotilaceae</taxon>
        <taxon>Roseateles</taxon>
    </lineage>
</organism>
<dbReference type="InterPro" id="IPR029063">
    <property type="entry name" value="SAM-dependent_MTases_sf"/>
</dbReference>
<keyword evidence="3" id="KW-1185">Reference proteome</keyword>
<evidence type="ECO:0000313" key="2">
    <source>
        <dbReference type="EMBL" id="WIT12328.1"/>
    </source>
</evidence>
<keyword evidence="2" id="KW-0489">Methyltransferase</keyword>
<dbReference type="KEGG" id="pais:PFX98_01610"/>
<accession>A0AA95NEV9</accession>
<dbReference type="RefSeq" id="WP_285233426.1">
    <property type="nucleotide sequence ID" value="NZ_CP116346.1"/>
</dbReference>
<reference evidence="2" key="1">
    <citation type="submission" date="2023-01" db="EMBL/GenBank/DDBJ databases">
        <title>Whole genome sequence of Paucibacter sp. S2-9 isolated from pond sediment.</title>
        <authorList>
            <person name="Jung J.Y."/>
        </authorList>
    </citation>
    <scope>NUCLEOTIDE SEQUENCE</scope>
    <source>
        <strain evidence="2">S2-9</strain>
    </source>
</reference>
<name>A0AA95NEV9_9BURK</name>
<dbReference type="Proteomes" id="UP001177769">
    <property type="component" value="Chromosome"/>
</dbReference>
<dbReference type="GO" id="GO:0008168">
    <property type="term" value="F:methyltransferase activity"/>
    <property type="evidence" value="ECO:0007669"/>
    <property type="project" value="UniProtKB-KW"/>
</dbReference>
<dbReference type="AlphaFoldDB" id="A0AA95NEV9"/>
<dbReference type="EMBL" id="CP116346">
    <property type="protein sequence ID" value="WIT12328.1"/>
    <property type="molecule type" value="Genomic_DNA"/>
</dbReference>
<feature type="domain" description="Methyltransferase" evidence="1">
    <location>
        <begin position="93"/>
        <end position="189"/>
    </location>
</feature>
<keyword evidence="2" id="KW-0808">Transferase</keyword>
<sequence length="260" mass="28976">MSAALVLGSVALFFFTVTRGALIARGVGKVFFGVLPRADGHVYPIYSNMRLIRLVDFQPIIAAILLFQYDRLVSTITQRLRRSELRGQPVLITSCAFGNVMPRVVKAALGAGASEVQIIDIIENELLNAQRKLQPYAGRLAFHQQDANTLQLPDASVAANVLFFLLHELPHELKGQVLKEAVRVLAPGGTLYLAEFHKPDPWVLRTLSWAYFKVFEPLGLALWSTHDPLRQLEAMGGLHCERRTLFFGNFQVITATKLRA</sequence>
<dbReference type="GO" id="GO:0032259">
    <property type="term" value="P:methylation"/>
    <property type="evidence" value="ECO:0007669"/>
    <property type="project" value="UniProtKB-KW"/>
</dbReference>
<dbReference type="InterPro" id="IPR041698">
    <property type="entry name" value="Methyltransf_25"/>
</dbReference>
<dbReference type="PANTHER" id="PTHR43591">
    <property type="entry name" value="METHYLTRANSFERASE"/>
    <property type="match status" value="1"/>
</dbReference>
<evidence type="ECO:0000259" key="1">
    <source>
        <dbReference type="Pfam" id="PF13649"/>
    </source>
</evidence>
<gene>
    <name evidence="2" type="ORF">PFX98_01610</name>
</gene>
<dbReference type="Gene3D" id="3.40.50.150">
    <property type="entry name" value="Vaccinia Virus protein VP39"/>
    <property type="match status" value="1"/>
</dbReference>
<proteinExistence type="predicted"/>
<dbReference type="Pfam" id="PF13649">
    <property type="entry name" value="Methyltransf_25"/>
    <property type="match status" value="1"/>
</dbReference>
<evidence type="ECO:0000313" key="3">
    <source>
        <dbReference type="Proteomes" id="UP001177769"/>
    </source>
</evidence>
<protein>
    <submittedName>
        <fullName evidence="2">Methyltransferase domain-containing protein</fullName>
    </submittedName>
</protein>
<dbReference type="SUPFAM" id="SSF53335">
    <property type="entry name" value="S-adenosyl-L-methionine-dependent methyltransferases"/>
    <property type="match status" value="1"/>
</dbReference>